<dbReference type="Proteomes" id="UP001595975">
    <property type="component" value="Unassembled WGS sequence"/>
</dbReference>
<dbReference type="Gene3D" id="1.25.40.10">
    <property type="entry name" value="Tetratricopeptide repeat domain"/>
    <property type="match status" value="1"/>
</dbReference>
<reference evidence="2" key="1">
    <citation type="journal article" date="2019" name="Int. J. Syst. Evol. Microbiol.">
        <title>The Global Catalogue of Microorganisms (GCM) 10K type strain sequencing project: providing services to taxonomists for standard genome sequencing and annotation.</title>
        <authorList>
            <consortium name="The Broad Institute Genomics Platform"/>
            <consortium name="The Broad Institute Genome Sequencing Center for Infectious Disease"/>
            <person name="Wu L."/>
            <person name="Ma J."/>
        </authorList>
    </citation>
    <scope>NUCLEOTIDE SEQUENCE [LARGE SCALE GENOMIC DNA]</scope>
    <source>
        <strain evidence="2">CGMCC 4.1437</strain>
    </source>
</reference>
<evidence type="ECO:0000313" key="1">
    <source>
        <dbReference type="EMBL" id="MFC5666617.1"/>
    </source>
</evidence>
<evidence type="ECO:0000313" key="2">
    <source>
        <dbReference type="Proteomes" id="UP001595975"/>
    </source>
</evidence>
<organism evidence="1 2">
    <name type="scientific">Kitasatospora misakiensis</name>
    <dbReference type="NCBI Taxonomy" id="67330"/>
    <lineage>
        <taxon>Bacteria</taxon>
        <taxon>Bacillati</taxon>
        <taxon>Actinomycetota</taxon>
        <taxon>Actinomycetes</taxon>
        <taxon>Kitasatosporales</taxon>
        <taxon>Streptomycetaceae</taxon>
        <taxon>Kitasatospora</taxon>
    </lineage>
</organism>
<comment type="caution">
    <text evidence="1">The sequence shown here is derived from an EMBL/GenBank/DDBJ whole genome shotgun (WGS) entry which is preliminary data.</text>
</comment>
<accession>A0ABW0X9X8</accession>
<name>A0ABW0X9X8_9ACTN</name>
<dbReference type="RefSeq" id="WP_380228311.1">
    <property type="nucleotide sequence ID" value="NZ_JBHSOF010000042.1"/>
</dbReference>
<protein>
    <submittedName>
        <fullName evidence="1">Tetratricopeptide repeat protein</fullName>
    </submittedName>
</protein>
<dbReference type="EMBL" id="JBHSOF010000042">
    <property type="protein sequence ID" value="MFC5666617.1"/>
    <property type="molecule type" value="Genomic_DNA"/>
</dbReference>
<proteinExistence type="predicted"/>
<gene>
    <name evidence="1" type="ORF">ACFP3U_27085</name>
</gene>
<keyword evidence="2" id="KW-1185">Reference proteome</keyword>
<dbReference type="SUPFAM" id="SSF48452">
    <property type="entry name" value="TPR-like"/>
    <property type="match status" value="1"/>
</dbReference>
<sequence>MTGHKEPNWQLAAVIEEAGCTYEALAKAVRGVAAEAGETLHTSRSAVLSWVRGGTPSGRTATYLAEALTRVVKRKVTTTEIGLGFPAIGEAMTPDPLATAADLGRLVMFHRRDFLALAFATATVGLPLTYDHQAVTAALRTATGGRRAGAQEVSTVRQLTEMFRTADERLGGGHGLSTVSSYLADAVVPMLQAMFPSDEVRRSAYGAAAELATLVGWKCHDLGREGAAQRFYLLAYQLACECDPAGHGAWMMRALTHQSLDLNQTTHCVELAEAGLSRARGKVDRKTEALLLVTAARAYGARGQTKDAAGALLAAEDAMLTGDDGVPSYAAASGPVAATVASHTGKTLTEMNDHRAAERHYRAALEGRVPGTYQRVRGLTIANLAKSVAAQHRHEEAVILWNQCLDLMDGVASDRNKKELKTVRSAMAVYSRRGIPGASELAQRAAYLASL</sequence>
<dbReference type="InterPro" id="IPR011990">
    <property type="entry name" value="TPR-like_helical_dom_sf"/>
</dbReference>